<keyword evidence="2" id="KW-0813">Transport</keyword>
<evidence type="ECO:0000259" key="4">
    <source>
        <dbReference type="Pfam" id="PF00496"/>
    </source>
</evidence>
<dbReference type="AlphaFoldDB" id="A0A6J6ZN90"/>
<evidence type="ECO:0000256" key="1">
    <source>
        <dbReference type="ARBA" id="ARBA00005695"/>
    </source>
</evidence>
<proteinExistence type="inferred from homology"/>
<dbReference type="Gene3D" id="3.10.105.10">
    <property type="entry name" value="Dipeptide-binding Protein, Domain 3"/>
    <property type="match status" value="1"/>
</dbReference>
<protein>
    <submittedName>
        <fullName evidence="5">Unannotated protein</fullName>
    </submittedName>
</protein>
<sequence length="556" mass="58451">MKNLRVGALGAALLMVAVACGGSSAPAAETVDFAARSWPEAAAAPCAAGAAGMSQITSVDASTVVFKLCAPDVAFLQKLALTNFVIQDSGYLKAHAADGSIVTAPNGTGPFSLNAWEKGTQIVLNRFDGYWGTKAKAKTAVIQWQSEAAARLLALQAGTADAIDNVATTDFATIAADSTLALKPREGLNILYLGMNNTYKPFDDVRVRKAIAIALDRQRIVDTFYPGGSIVATHFTPCSIEFACEGDAWYDQDVAGAKALLAEAGYPNGFETTLSLRDVVRGYLPDPVSVATDIQAQLADIGITVSLDVQESTAYLDNTSAGKVAGLHLLGWGADYPDPTNFLDYHFGVNSSAQFGTHFDAITNVLTQAGATADSATRKTLYAQANNAIRENIPMIPMVHGGSGVAFKADVAGAHSSPLGNEELAVMDPGGRDSLVWVQGGEPGGLYCADETDGESLRVCGQISEGLFGFTTGTAEVKPLLATACEASADLLTWTCTLRKDVKFQNGATFDASDVVDTFAAIWDCKHPYHFGRTSVFEYWGLISGFLNADACTVAQ</sequence>
<dbReference type="Gene3D" id="3.40.190.10">
    <property type="entry name" value="Periplasmic binding protein-like II"/>
    <property type="match status" value="1"/>
</dbReference>
<feature type="domain" description="Solute-binding protein family 5" evidence="4">
    <location>
        <begin position="43"/>
        <end position="350"/>
    </location>
</feature>
<dbReference type="EMBL" id="CAFAAL010000263">
    <property type="protein sequence ID" value="CAB4822043.1"/>
    <property type="molecule type" value="Genomic_DNA"/>
</dbReference>
<dbReference type="GO" id="GO:0015833">
    <property type="term" value="P:peptide transport"/>
    <property type="evidence" value="ECO:0007669"/>
    <property type="project" value="TreeGrafter"/>
</dbReference>
<feature type="domain" description="Solute-binding protein family 5" evidence="4">
    <location>
        <begin position="476"/>
        <end position="532"/>
    </location>
</feature>
<evidence type="ECO:0000313" key="5">
    <source>
        <dbReference type="EMBL" id="CAB4822043.1"/>
    </source>
</evidence>
<dbReference type="Gene3D" id="3.90.76.10">
    <property type="entry name" value="Dipeptide-binding Protein, Domain 1"/>
    <property type="match status" value="2"/>
</dbReference>
<dbReference type="PROSITE" id="PS51257">
    <property type="entry name" value="PROKAR_LIPOPROTEIN"/>
    <property type="match status" value="1"/>
</dbReference>
<dbReference type="Pfam" id="PF00496">
    <property type="entry name" value="SBP_bac_5"/>
    <property type="match status" value="2"/>
</dbReference>
<dbReference type="PANTHER" id="PTHR30290:SF9">
    <property type="entry name" value="OLIGOPEPTIDE-BINDING PROTEIN APPA"/>
    <property type="match status" value="1"/>
</dbReference>
<dbReference type="PANTHER" id="PTHR30290">
    <property type="entry name" value="PERIPLASMIC BINDING COMPONENT OF ABC TRANSPORTER"/>
    <property type="match status" value="1"/>
</dbReference>
<evidence type="ECO:0000256" key="3">
    <source>
        <dbReference type="ARBA" id="ARBA00022729"/>
    </source>
</evidence>
<accession>A0A6J6ZN90</accession>
<organism evidence="5">
    <name type="scientific">freshwater metagenome</name>
    <dbReference type="NCBI Taxonomy" id="449393"/>
    <lineage>
        <taxon>unclassified sequences</taxon>
        <taxon>metagenomes</taxon>
        <taxon>ecological metagenomes</taxon>
    </lineage>
</organism>
<dbReference type="InterPro" id="IPR000914">
    <property type="entry name" value="SBP_5_dom"/>
</dbReference>
<evidence type="ECO:0000256" key="2">
    <source>
        <dbReference type="ARBA" id="ARBA00022448"/>
    </source>
</evidence>
<dbReference type="GO" id="GO:1904680">
    <property type="term" value="F:peptide transmembrane transporter activity"/>
    <property type="evidence" value="ECO:0007669"/>
    <property type="project" value="TreeGrafter"/>
</dbReference>
<comment type="similarity">
    <text evidence="1">Belongs to the bacterial solute-binding protein 5 family.</text>
</comment>
<name>A0A6J6ZN90_9ZZZZ</name>
<dbReference type="InterPro" id="IPR039424">
    <property type="entry name" value="SBP_5"/>
</dbReference>
<gene>
    <name evidence="5" type="ORF">UFOPK3004_01886</name>
</gene>
<dbReference type="SUPFAM" id="SSF53850">
    <property type="entry name" value="Periplasmic binding protein-like II"/>
    <property type="match status" value="2"/>
</dbReference>
<reference evidence="5" key="1">
    <citation type="submission" date="2020-05" db="EMBL/GenBank/DDBJ databases">
        <authorList>
            <person name="Chiriac C."/>
            <person name="Salcher M."/>
            <person name="Ghai R."/>
            <person name="Kavagutti S V."/>
        </authorList>
    </citation>
    <scope>NUCLEOTIDE SEQUENCE</scope>
</reference>
<keyword evidence="3" id="KW-0732">Signal</keyword>